<keyword evidence="8" id="KW-0418">Kinase</keyword>
<dbReference type="Pfam" id="PF00512">
    <property type="entry name" value="HisKA"/>
    <property type="match status" value="1"/>
</dbReference>
<keyword evidence="11" id="KW-0902">Two-component regulatory system</keyword>
<keyword evidence="4" id="KW-0597">Phosphoprotein</keyword>
<sequence>MNKRILLSAAIDSAIFAATVGGTYLAQQADRPITAVLVFLSGVILVAFRSGLVSGVIAAIAASLIYNFFLSEPTFQFGITSADEAVPLLAFNVAAIAAAAMVGRLKDSAERAYIAQSETAFLLTVSDRLQSAVKIEGVEKAIHNIVPRQGVSAVEIFLERGNVYYRPSTGEVEVDKLQPLLDYDDEALPWRPTKSIIVELPGARGPLGLVKFKLTEGGVEKVDQKNLQSVAAMLGLAVERCLLLDELTEARALARSEALKDALLSSVSHDLRTPVTVIQAAAGALTSKEVDLPPAGRERLLSSILQQCERLDRYTSELLDVGQIESGIQNDALEVVSPAEVLSAAIKHIRVTHPSVRFDQDVSRQEHYLRANPTMLEQALYNVIDNAQKFGGEAGPISVKLDYEENQAVISITDMGPGIFEHDRAKVFTRFFKGNATDSKSGLGLGLFIAKGFIEAFSGTIAVESPVAEGHGARFVVRLPLIAANENMVAA</sequence>
<dbReference type="InterPro" id="IPR052023">
    <property type="entry name" value="Histidine_kinase_KdpD"/>
</dbReference>
<dbReference type="SUPFAM" id="SSF47384">
    <property type="entry name" value="Homodimeric domain of signal transducing histidine kinase"/>
    <property type="match status" value="1"/>
</dbReference>
<name>A0ABY8FU76_9SPHN</name>
<dbReference type="InterPro" id="IPR036097">
    <property type="entry name" value="HisK_dim/P_sf"/>
</dbReference>
<dbReference type="InterPro" id="IPR025201">
    <property type="entry name" value="KdpD_TM"/>
</dbReference>
<dbReference type="SMART" id="SM00387">
    <property type="entry name" value="HATPase_c"/>
    <property type="match status" value="1"/>
</dbReference>
<feature type="transmembrane region" description="Helical" evidence="13">
    <location>
        <begin position="37"/>
        <end position="65"/>
    </location>
</feature>
<evidence type="ECO:0000259" key="14">
    <source>
        <dbReference type="PROSITE" id="PS50109"/>
    </source>
</evidence>
<comment type="subcellular location">
    <subcellularLocation>
        <location evidence="2">Membrane</location>
        <topology evidence="2">Multi-pass membrane protein</topology>
    </subcellularLocation>
</comment>
<dbReference type="InterPro" id="IPR038318">
    <property type="entry name" value="KdpD_sf"/>
</dbReference>
<feature type="domain" description="Histidine kinase" evidence="14">
    <location>
        <begin position="266"/>
        <end position="483"/>
    </location>
</feature>
<dbReference type="SUPFAM" id="SSF55874">
    <property type="entry name" value="ATPase domain of HSP90 chaperone/DNA topoisomerase II/histidine kinase"/>
    <property type="match status" value="1"/>
</dbReference>
<dbReference type="Pfam" id="PF02518">
    <property type="entry name" value="HATPase_c"/>
    <property type="match status" value="1"/>
</dbReference>
<feature type="transmembrane region" description="Helical" evidence="13">
    <location>
        <begin position="6"/>
        <end position="25"/>
    </location>
</feature>
<evidence type="ECO:0000256" key="7">
    <source>
        <dbReference type="ARBA" id="ARBA00022741"/>
    </source>
</evidence>
<evidence type="ECO:0000313" key="16">
    <source>
        <dbReference type="Proteomes" id="UP001215827"/>
    </source>
</evidence>
<evidence type="ECO:0000256" key="11">
    <source>
        <dbReference type="ARBA" id="ARBA00023012"/>
    </source>
</evidence>
<keyword evidence="6 13" id="KW-0812">Transmembrane</keyword>
<keyword evidence="9 15" id="KW-0067">ATP-binding</keyword>
<dbReference type="InterPro" id="IPR003594">
    <property type="entry name" value="HATPase_dom"/>
</dbReference>
<accession>A0ABY8FU76</accession>
<dbReference type="Proteomes" id="UP001215827">
    <property type="component" value="Chromosome"/>
</dbReference>
<dbReference type="Gene3D" id="1.20.120.620">
    <property type="entry name" value="Backbone structure of the membrane domain of e. Coli histidine kinase receptor kdpd"/>
    <property type="match status" value="1"/>
</dbReference>
<evidence type="ECO:0000256" key="5">
    <source>
        <dbReference type="ARBA" id="ARBA00022679"/>
    </source>
</evidence>
<dbReference type="InterPro" id="IPR036890">
    <property type="entry name" value="HATPase_C_sf"/>
</dbReference>
<keyword evidence="12 13" id="KW-0472">Membrane</keyword>
<evidence type="ECO:0000256" key="10">
    <source>
        <dbReference type="ARBA" id="ARBA00022989"/>
    </source>
</evidence>
<evidence type="ECO:0000256" key="12">
    <source>
        <dbReference type="ARBA" id="ARBA00023136"/>
    </source>
</evidence>
<dbReference type="EMBL" id="CP121106">
    <property type="protein sequence ID" value="WFL77800.1"/>
    <property type="molecule type" value="Genomic_DNA"/>
</dbReference>
<proteinExistence type="predicted"/>
<keyword evidence="5" id="KW-0808">Transferase</keyword>
<gene>
    <name evidence="15" type="ORF">P7228_01645</name>
</gene>
<dbReference type="PANTHER" id="PTHR45569">
    <property type="entry name" value="SENSOR PROTEIN KDPD"/>
    <property type="match status" value="1"/>
</dbReference>
<dbReference type="CDD" id="cd00082">
    <property type="entry name" value="HisKA"/>
    <property type="match status" value="1"/>
</dbReference>
<keyword evidence="7" id="KW-0547">Nucleotide-binding</keyword>
<keyword evidence="16" id="KW-1185">Reference proteome</keyword>
<dbReference type="InterPro" id="IPR004358">
    <property type="entry name" value="Sig_transdc_His_kin-like_C"/>
</dbReference>
<dbReference type="Pfam" id="PF13493">
    <property type="entry name" value="DUF4118"/>
    <property type="match status" value="1"/>
</dbReference>
<dbReference type="SMART" id="SM00388">
    <property type="entry name" value="HisKA"/>
    <property type="match status" value="1"/>
</dbReference>
<evidence type="ECO:0000313" key="15">
    <source>
        <dbReference type="EMBL" id="WFL77800.1"/>
    </source>
</evidence>
<evidence type="ECO:0000256" key="13">
    <source>
        <dbReference type="SAM" id="Phobius"/>
    </source>
</evidence>
<comment type="catalytic activity">
    <reaction evidence="1">
        <text>ATP + protein L-histidine = ADP + protein N-phospho-L-histidine.</text>
        <dbReference type="EC" id="2.7.13.3"/>
    </reaction>
</comment>
<evidence type="ECO:0000256" key="3">
    <source>
        <dbReference type="ARBA" id="ARBA00012438"/>
    </source>
</evidence>
<dbReference type="GO" id="GO:0005524">
    <property type="term" value="F:ATP binding"/>
    <property type="evidence" value="ECO:0007669"/>
    <property type="project" value="UniProtKB-KW"/>
</dbReference>
<evidence type="ECO:0000256" key="2">
    <source>
        <dbReference type="ARBA" id="ARBA00004141"/>
    </source>
</evidence>
<reference evidence="15 16" key="1">
    <citation type="submission" date="2023-03" db="EMBL/GenBank/DDBJ databases">
        <title>Altererythrobacter sp. CAU 1644 isolated from sand.</title>
        <authorList>
            <person name="Kim W."/>
        </authorList>
    </citation>
    <scope>NUCLEOTIDE SEQUENCE [LARGE SCALE GENOMIC DNA]</scope>
    <source>
        <strain evidence="15 16">CAU 1644</strain>
    </source>
</reference>
<evidence type="ECO:0000256" key="9">
    <source>
        <dbReference type="ARBA" id="ARBA00022840"/>
    </source>
</evidence>
<evidence type="ECO:0000256" key="4">
    <source>
        <dbReference type="ARBA" id="ARBA00022553"/>
    </source>
</evidence>
<dbReference type="RefSeq" id="WP_278016492.1">
    <property type="nucleotide sequence ID" value="NZ_CP121106.1"/>
</dbReference>
<dbReference type="EC" id="2.7.13.3" evidence="3"/>
<dbReference type="Gene3D" id="3.30.565.10">
    <property type="entry name" value="Histidine kinase-like ATPase, C-terminal domain"/>
    <property type="match status" value="1"/>
</dbReference>
<dbReference type="PANTHER" id="PTHR45569:SF1">
    <property type="entry name" value="SENSOR PROTEIN KDPD"/>
    <property type="match status" value="1"/>
</dbReference>
<dbReference type="InterPro" id="IPR003661">
    <property type="entry name" value="HisK_dim/P_dom"/>
</dbReference>
<protein>
    <recommendedName>
        <fullName evidence="3">histidine kinase</fullName>
        <ecNumber evidence="3">2.7.13.3</ecNumber>
    </recommendedName>
</protein>
<dbReference type="PROSITE" id="PS50109">
    <property type="entry name" value="HIS_KIN"/>
    <property type="match status" value="1"/>
</dbReference>
<evidence type="ECO:0000256" key="1">
    <source>
        <dbReference type="ARBA" id="ARBA00000085"/>
    </source>
</evidence>
<evidence type="ECO:0000256" key="6">
    <source>
        <dbReference type="ARBA" id="ARBA00022692"/>
    </source>
</evidence>
<dbReference type="PRINTS" id="PR00344">
    <property type="entry name" value="BCTRLSENSOR"/>
</dbReference>
<dbReference type="InterPro" id="IPR005467">
    <property type="entry name" value="His_kinase_dom"/>
</dbReference>
<dbReference type="Gene3D" id="1.10.287.130">
    <property type="match status" value="1"/>
</dbReference>
<organism evidence="15 16">
    <name type="scientific">Altererythrobacter arenosus</name>
    <dbReference type="NCBI Taxonomy" id="3032592"/>
    <lineage>
        <taxon>Bacteria</taxon>
        <taxon>Pseudomonadati</taxon>
        <taxon>Pseudomonadota</taxon>
        <taxon>Alphaproteobacteria</taxon>
        <taxon>Sphingomonadales</taxon>
        <taxon>Erythrobacteraceae</taxon>
        <taxon>Altererythrobacter</taxon>
    </lineage>
</organism>
<dbReference type="CDD" id="cd00075">
    <property type="entry name" value="HATPase"/>
    <property type="match status" value="1"/>
</dbReference>
<keyword evidence="10 13" id="KW-1133">Transmembrane helix</keyword>
<evidence type="ECO:0000256" key="8">
    <source>
        <dbReference type="ARBA" id="ARBA00022777"/>
    </source>
</evidence>